<gene>
    <name evidence="1" type="ORF">F7231_19750</name>
</gene>
<keyword evidence="2" id="KW-1185">Reference proteome</keyword>
<dbReference type="SUPFAM" id="SSF52266">
    <property type="entry name" value="SGNH hydrolase"/>
    <property type="match status" value="1"/>
</dbReference>
<evidence type="ECO:0008006" key="3">
    <source>
        <dbReference type="Google" id="ProtNLM"/>
    </source>
</evidence>
<proteinExistence type="predicted"/>
<dbReference type="RefSeq" id="WP_166693259.1">
    <property type="nucleotide sequence ID" value="NZ_WAEL01000007.1"/>
</dbReference>
<name>A0ABX0QIW5_9BACT</name>
<evidence type="ECO:0000313" key="1">
    <source>
        <dbReference type="EMBL" id="NID12416.1"/>
    </source>
</evidence>
<comment type="caution">
    <text evidence="1">The sequence shown here is derived from an EMBL/GenBank/DDBJ whole genome shotgun (WGS) entry which is preliminary data.</text>
</comment>
<dbReference type="Proteomes" id="UP000606008">
    <property type="component" value="Unassembled WGS sequence"/>
</dbReference>
<dbReference type="EMBL" id="WAEL01000007">
    <property type="protein sequence ID" value="NID12416.1"/>
    <property type="molecule type" value="Genomic_DNA"/>
</dbReference>
<organism evidence="1 2">
    <name type="scientific">Fibrivirga algicola</name>
    <dbReference type="NCBI Taxonomy" id="2950420"/>
    <lineage>
        <taxon>Bacteria</taxon>
        <taxon>Pseudomonadati</taxon>
        <taxon>Bacteroidota</taxon>
        <taxon>Cytophagia</taxon>
        <taxon>Cytophagales</taxon>
        <taxon>Spirosomataceae</taxon>
        <taxon>Fibrivirga</taxon>
    </lineage>
</organism>
<sequence length="343" mass="38854">MKVAKYTILLLISLLWIGGCSQPVMHLLYQVQVIADDYKYGDLYRLSNLPQFKDPVSPCPPRNVPHDSTRTHLYVIGDSFTEPERLSKQDFPVSYFRRVKWEKQQSIQLDSSARNILLIESVERHFREHAAAGSSSPIQNFIVVIDSTKTISPELSQPTLGKQLVDLIHADGIEERLETILFSQPFFLWFRELKAAVTLAWFNRVSPNVALSQDGTQLFIALDTDSTKRLNAGTATLTNAEVASLVRTVNEAATRYKSAGFDDVILAIIPNKATILEPTRQPYNHLIERVQTHPALNVPVVDVLTPYRQQRQSVYALGDSHWNCTGRSIWLEAVTDRLKRKSL</sequence>
<dbReference type="PROSITE" id="PS51257">
    <property type="entry name" value="PROKAR_LIPOPROTEIN"/>
    <property type="match status" value="1"/>
</dbReference>
<reference evidence="2" key="2">
    <citation type="submission" date="2023-07" db="EMBL/GenBank/DDBJ databases">
        <authorList>
            <person name="Jung D.-H."/>
        </authorList>
    </citation>
    <scope>NUCLEOTIDE SEQUENCE [LARGE SCALE GENOMIC DNA]</scope>
    <source>
        <strain evidence="2">JA-25</strain>
    </source>
</reference>
<reference evidence="2" key="1">
    <citation type="submission" date="2019-09" db="EMBL/GenBank/DDBJ databases">
        <authorList>
            <person name="Jung D.-H."/>
        </authorList>
    </citation>
    <scope>NUCLEOTIDE SEQUENCE [LARGE SCALE GENOMIC DNA]</scope>
    <source>
        <strain evidence="2">JA-25</strain>
    </source>
</reference>
<accession>A0ABX0QIW5</accession>
<evidence type="ECO:0000313" key="2">
    <source>
        <dbReference type="Proteomes" id="UP000606008"/>
    </source>
</evidence>
<protein>
    <recommendedName>
        <fullName evidence="3">AlgX/AlgJ SGNH hydrolase-like domain-containing protein</fullName>
    </recommendedName>
</protein>